<dbReference type="SUPFAM" id="SSF56399">
    <property type="entry name" value="ADP-ribosylation"/>
    <property type="match status" value="1"/>
</dbReference>
<dbReference type="EnsemblMetazoa" id="HelroT81006">
    <property type="protein sequence ID" value="HelroP81006"/>
    <property type="gene ID" value="HelroG81006"/>
</dbReference>
<feature type="domain" description="PARP catalytic" evidence="7">
    <location>
        <begin position="1"/>
        <end position="173"/>
    </location>
</feature>
<keyword evidence="3 6" id="KW-0808">Transferase</keyword>
<comment type="subcellular location">
    <subcellularLocation>
        <location evidence="1">Nucleus</location>
    </subcellularLocation>
</comment>
<evidence type="ECO:0000313" key="8">
    <source>
        <dbReference type="EMBL" id="ESO02940.1"/>
    </source>
</evidence>
<dbReference type="CTD" id="20215879"/>
<evidence type="ECO:0000256" key="5">
    <source>
        <dbReference type="ARBA" id="ARBA00023242"/>
    </source>
</evidence>
<organism evidence="9 10">
    <name type="scientific">Helobdella robusta</name>
    <name type="common">Californian leech</name>
    <dbReference type="NCBI Taxonomy" id="6412"/>
    <lineage>
        <taxon>Eukaryota</taxon>
        <taxon>Metazoa</taxon>
        <taxon>Spiralia</taxon>
        <taxon>Lophotrochozoa</taxon>
        <taxon>Annelida</taxon>
        <taxon>Clitellata</taxon>
        <taxon>Hirudinea</taxon>
        <taxon>Rhynchobdellida</taxon>
        <taxon>Glossiphoniidae</taxon>
        <taxon>Helobdella</taxon>
    </lineage>
</organism>
<dbReference type="RefSeq" id="XP_009019154.1">
    <property type="nucleotide sequence ID" value="XM_009020906.1"/>
</dbReference>
<dbReference type="AlphaFoldDB" id="T1G481"/>
<reference evidence="9" key="3">
    <citation type="submission" date="2015-06" db="UniProtKB">
        <authorList>
            <consortium name="EnsemblMetazoa"/>
        </authorList>
    </citation>
    <scope>IDENTIFICATION</scope>
</reference>
<dbReference type="EMBL" id="AMQM01004907">
    <property type="status" value="NOT_ANNOTATED_CDS"/>
    <property type="molecule type" value="Genomic_DNA"/>
</dbReference>
<sequence length="173" mass="20276">MVWRYVQKNKKRNIKLIILLKVKRIQNPSLYKKFVIHKCKMENELKDSGKEVVKHLWHRTSQDYLQNINSEGFNRSKTLSLVNNYGRGVYFSTDFYYLEGESAIANPSNDYYCYLSQVLVGDFTKGASRCMVPPLNQQNKKYHSLVDDVTNPKVFVIFGDTQAYPSYLVHYRG</sequence>
<dbReference type="eggNOG" id="KOG2633">
    <property type="taxonomic scope" value="Eukaryota"/>
</dbReference>
<dbReference type="GO" id="GO:0003950">
    <property type="term" value="F:NAD+ poly-ADP-ribosyltransferase activity"/>
    <property type="evidence" value="ECO:0007669"/>
    <property type="project" value="UniProtKB-UniRule"/>
</dbReference>
<reference evidence="10" key="1">
    <citation type="submission" date="2012-12" db="EMBL/GenBank/DDBJ databases">
        <authorList>
            <person name="Hellsten U."/>
            <person name="Grimwood J."/>
            <person name="Chapman J.A."/>
            <person name="Shapiro H."/>
            <person name="Aerts A."/>
            <person name="Otillar R.P."/>
            <person name="Terry A.Y."/>
            <person name="Boore J.L."/>
            <person name="Simakov O."/>
            <person name="Marletaz F."/>
            <person name="Cho S.-J."/>
            <person name="Edsinger-Gonzales E."/>
            <person name="Havlak P."/>
            <person name="Kuo D.-H."/>
            <person name="Larsson T."/>
            <person name="Lv J."/>
            <person name="Arendt D."/>
            <person name="Savage R."/>
            <person name="Osoegawa K."/>
            <person name="de Jong P."/>
            <person name="Lindberg D.R."/>
            <person name="Seaver E.C."/>
            <person name="Weisblat D.A."/>
            <person name="Putnam N.H."/>
            <person name="Grigoriev I.V."/>
            <person name="Rokhsar D.S."/>
        </authorList>
    </citation>
    <scope>NUCLEOTIDE SEQUENCE</scope>
</reference>
<dbReference type="PANTHER" id="PTHR14453">
    <property type="entry name" value="PARP/ZINC FINGER CCCH TYPE DOMAIN CONTAINING PROTEIN"/>
    <property type="match status" value="1"/>
</dbReference>
<evidence type="ECO:0000313" key="10">
    <source>
        <dbReference type="Proteomes" id="UP000015101"/>
    </source>
</evidence>
<evidence type="ECO:0000256" key="2">
    <source>
        <dbReference type="ARBA" id="ARBA00022676"/>
    </source>
</evidence>
<gene>
    <name evidence="9" type="primary">20215879</name>
    <name evidence="8" type="ORF">HELRODRAFT_81006</name>
</gene>
<evidence type="ECO:0000256" key="4">
    <source>
        <dbReference type="ARBA" id="ARBA00023027"/>
    </source>
</evidence>
<evidence type="ECO:0000256" key="1">
    <source>
        <dbReference type="ARBA" id="ARBA00004123"/>
    </source>
</evidence>
<protein>
    <recommendedName>
        <fullName evidence="6">Poly [ADP-ribose] polymerase</fullName>
        <shortName evidence="6">PARP</shortName>
        <ecNumber evidence="6">2.4.2.-</ecNumber>
    </recommendedName>
</protein>
<dbReference type="PANTHER" id="PTHR14453:SF67">
    <property type="entry name" value="POLY [ADP-RIBOSE] POLYMERASE"/>
    <property type="match status" value="1"/>
</dbReference>
<dbReference type="InterPro" id="IPR052056">
    <property type="entry name" value="Mono-ARTD/PARP"/>
</dbReference>
<keyword evidence="5" id="KW-0539">Nucleus</keyword>
<evidence type="ECO:0000313" key="9">
    <source>
        <dbReference type="EnsemblMetazoa" id="HelroP81006"/>
    </source>
</evidence>
<dbReference type="HOGENOM" id="CLU_014825_3_0_1"/>
<evidence type="ECO:0000256" key="3">
    <source>
        <dbReference type="ARBA" id="ARBA00022679"/>
    </source>
</evidence>
<dbReference type="EC" id="2.4.2.-" evidence="6"/>
<dbReference type="STRING" id="6412.T1G481"/>
<name>T1G481_HELRO</name>
<dbReference type="EMBL" id="KB096716">
    <property type="protein sequence ID" value="ESO02940.1"/>
    <property type="molecule type" value="Genomic_DNA"/>
</dbReference>
<dbReference type="GO" id="GO:0010629">
    <property type="term" value="P:negative regulation of gene expression"/>
    <property type="evidence" value="ECO:0000318"/>
    <property type="project" value="GO_Central"/>
</dbReference>
<dbReference type="GO" id="GO:0005737">
    <property type="term" value="C:cytoplasm"/>
    <property type="evidence" value="ECO:0000318"/>
    <property type="project" value="GO_Central"/>
</dbReference>
<dbReference type="PROSITE" id="PS51059">
    <property type="entry name" value="PARP_CATALYTIC"/>
    <property type="match status" value="1"/>
</dbReference>
<keyword evidence="2 6" id="KW-0328">Glycosyltransferase</keyword>
<dbReference type="InParanoid" id="T1G481"/>
<dbReference type="OMA" id="TASENMM"/>
<accession>T1G481</accession>
<evidence type="ECO:0000259" key="7">
    <source>
        <dbReference type="PROSITE" id="PS51059"/>
    </source>
</evidence>
<dbReference type="OrthoDB" id="6133115at2759"/>
<keyword evidence="10" id="KW-1185">Reference proteome</keyword>
<dbReference type="Proteomes" id="UP000015101">
    <property type="component" value="Unassembled WGS sequence"/>
</dbReference>
<dbReference type="GeneID" id="20215879"/>
<dbReference type="Gene3D" id="3.90.228.10">
    <property type="match status" value="1"/>
</dbReference>
<dbReference type="Pfam" id="PF00644">
    <property type="entry name" value="PARP"/>
    <property type="match status" value="1"/>
</dbReference>
<dbReference type="InterPro" id="IPR012317">
    <property type="entry name" value="Poly(ADP-ribose)pol_cat_dom"/>
</dbReference>
<proteinExistence type="predicted"/>
<reference evidence="8 10" key="2">
    <citation type="journal article" date="2013" name="Nature">
        <title>Insights into bilaterian evolution from three spiralian genomes.</title>
        <authorList>
            <person name="Simakov O."/>
            <person name="Marletaz F."/>
            <person name="Cho S.J."/>
            <person name="Edsinger-Gonzales E."/>
            <person name="Havlak P."/>
            <person name="Hellsten U."/>
            <person name="Kuo D.H."/>
            <person name="Larsson T."/>
            <person name="Lv J."/>
            <person name="Arendt D."/>
            <person name="Savage R."/>
            <person name="Osoegawa K."/>
            <person name="de Jong P."/>
            <person name="Grimwood J."/>
            <person name="Chapman J.A."/>
            <person name="Shapiro H."/>
            <person name="Aerts A."/>
            <person name="Otillar R.P."/>
            <person name="Terry A.Y."/>
            <person name="Boore J.L."/>
            <person name="Grigoriev I.V."/>
            <person name="Lindberg D.R."/>
            <person name="Seaver E.C."/>
            <person name="Weisblat D.A."/>
            <person name="Putnam N.H."/>
            <person name="Rokhsar D.S."/>
        </authorList>
    </citation>
    <scope>NUCLEOTIDE SEQUENCE</scope>
</reference>
<dbReference type="GO" id="GO:0005634">
    <property type="term" value="C:nucleus"/>
    <property type="evidence" value="ECO:0000318"/>
    <property type="project" value="GO_Central"/>
</dbReference>
<dbReference type="KEGG" id="hro:HELRODRAFT_81006"/>
<evidence type="ECO:0000256" key="6">
    <source>
        <dbReference type="RuleBase" id="RU362114"/>
    </source>
</evidence>
<keyword evidence="4 6" id="KW-0520">NAD</keyword>
<dbReference type="GO" id="GO:0003714">
    <property type="term" value="F:transcription corepressor activity"/>
    <property type="evidence" value="ECO:0000318"/>
    <property type="project" value="GO_Central"/>
</dbReference>